<reference evidence="1 2" key="1">
    <citation type="journal article" date="2011" name="PLoS Genet.">
        <title>Comparative genomic analysis of human fungal pathogens causing paracoccidioidomycosis.</title>
        <authorList>
            <person name="Desjardins C.A."/>
            <person name="Champion M.D."/>
            <person name="Holder J.W."/>
            <person name="Muszewska A."/>
            <person name="Goldberg J."/>
            <person name="Bailao A.M."/>
            <person name="Brigido M.M."/>
            <person name="Ferreira M.E."/>
            <person name="Garcia A.M."/>
            <person name="Grynberg M."/>
            <person name="Gujja S."/>
            <person name="Heiman D.I."/>
            <person name="Henn M.R."/>
            <person name="Kodira C.D."/>
            <person name="Leon-Narvaez H."/>
            <person name="Longo L.V."/>
            <person name="Ma L.J."/>
            <person name="Malavazi I."/>
            <person name="Matsuo A.L."/>
            <person name="Morais F.V."/>
            <person name="Pereira M."/>
            <person name="Rodriguez-Brito S."/>
            <person name="Sakthikumar S."/>
            <person name="Salem-Izacc S.M."/>
            <person name="Sykes S.M."/>
            <person name="Teixeira M.M."/>
            <person name="Vallejo M.C."/>
            <person name="Walter M.E."/>
            <person name="Yandava C."/>
            <person name="Young S."/>
            <person name="Zeng Q."/>
            <person name="Zucker J."/>
            <person name="Felipe M.S."/>
            <person name="Goldman G.H."/>
            <person name="Haas B.J."/>
            <person name="McEwen J.G."/>
            <person name="Nino-Vega G."/>
            <person name="Puccia R."/>
            <person name="San-Blas G."/>
            <person name="Soares C.M."/>
            <person name="Birren B.W."/>
            <person name="Cuomo C.A."/>
        </authorList>
    </citation>
    <scope>NUCLEOTIDE SEQUENCE [LARGE SCALE GENOMIC DNA]</scope>
    <source>
        <strain evidence="1 2">Pb18</strain>
    </source>
</reference>
<evidence type="ECO:0000313" key="1">
    <source>
        <dbReference type="EMBL" id="KGM91611.1"/>
    </source>
</evidence>
<evidence type="ECO:0000313" key="2">
    <source>
        <dbReference type="Proteomes" id="UP000001628"/>
    </source>
</evidence>
<proteinExistence type="predicted"/>
<dbReference type="HOGENOM" id="CLU_2831839_0_0_1"/>
<dbReference type="KEGG" id="pbn:PADG_12292"/>
<dbReference type="AlphaFoldDB" id="A0A0A0HUB6"/>
<gene>
    <name evidence="1" type="ORF">PADG_12292</name>
</gene>
<dbReference type="EMBL" id="KN275967">
    <property type="protein sequence ID" value="KGM91611.1"/>
    <property type="molecule type" value="Genomic_DNA"/>
</dbReference>
<dbReference type="VEuPathDB" id="FungiDB:PADG_12292"/>
<organism evidence="1 2">
    <name type="scientific">Paracoccidioides brasiliensis (strain Pb18)</name>
    <dbReference type="NCBI Taxonomy" id="502780"/>
    <lineage>
        <taxon>Eukaryota</taxon>
        <taxon>Fungi</taxon>
        <taxon>Dikarya</taxon>
        <taxon>Ascomycota</taxon>
        <taxon>Pezizomycotina</taxon>
        <taxon>Eurotiomycetes</taxon>
        <taxon>Eurotiomycetidae</taxon>
        <taxon>Onygenales</taxon>
        <taxon>Ajellomycetaceae</taxon>
        <taxon>Paracoccidioides</taxon>
    </lineage>
</organism>
<protein>
    <submittedName>
        <fullName evidence="1">Uncharacterized protein</fullName>
    </submittedName>
</protein>
<dbReference type="InParanoid" id="A0A0A0HUB6"/>
<accession>A0A0A0HUB6</accession>
<dbReference type="GeneID" id="22588189"/>
<dbReference type="Proteomes" id="UP000001628">
    <property type="component" value="Unassembled WGS sequence"/>
</dbReference>
<name>A0A0A0HUB6_PARBD</name>
<sequence>MDLRATNLATIINDNQLLRRLPWRIVGSDDELSPILELSRHLEPGVEDVREENHRASKRARLLLDG</sequence>
<keyword evidence="2" id="KW-1185">Reference proteome</keyword>
<dbReference type="RefSeq" id="XP_010762934.1">
    <property type="nucleotide sequence ID" value="XM_010764632.1"/>
</dbReference>